<evidence type="ECO:0000313" key="3">
    <source>
        <dbReference type="Proteomes" id="UP000431401"/>
    </source>
</evidence>
<name>A0A7K0E2J1_9NOCA</name>
<evidence type="ECO:0000313" key="2">
    <source>
        <dbReference type="EMBL" id="MQY32028.1"/>
    </source>
</evidence>
<feature type="compositionally biased region" description="Basic and acidic residues" evidence="1">
    <location>
        <begin position="267"/>
        <end position="276"/>
    </location>
</feature>
<accession>A0A7K0E2J1</accession>
<feature type="region of interest" description="Disordered" evidence="1">
    <location>
        <begin position="151"/>
        <end position="176"/>
    </location>
</feature>
<keyword evidence="3" id="KW-1185">Reference proteome</keyword>
<evidence type="ECO:0000256" key="1">
    <source>
        <dbReference type="SAM" id="MobiDB-lite"/>
    </source>
</evidence>
<proteinExistence type="predicted"/>
<reference evidence="2 3" key="1">
    <citation type="submission" date="2019-10" db="EMBL/GenBank/DDBJ databases">
        <title>Nocardia macrotermitis sp. nov. and Nocardia aurantia sp. nov., isolated from the gut of fungus growing-termite Macrotermes natalensis.</title>
        <authorList>
            <person name="Benndorf R."/>
            <person name="Schwitalla J."/>
            <person name="Martin K."/>
            <person name="De Beer W."/>
            <person name="Kaster A.-K."/>
            <person name="Vollmers J."/>
            <person name="Poulsen M."/>
            <person name="Beemelmanns C."/>
        </authorList>
    </citation>
    <scope>NUCLEOTIDE SEQUENCE [LARGE SCALE GENOMIC DNA]</scope>
    <source>
        <strain evidence="2 3">RB56</strain>
    </source>
</reference>
<dbReference type="AlphaFoldDB" id="A0A7K0E2J1"/>
<dbReference type="AntiFam" id="ANF00178">
    <property type="entry name" value="Shadow ORF (opposite dhbF)"/>
</dbReference>
<gene>
    <name evidence="2" type="ORF">NRB56_76420</name>
</gene>
<protein>
    <submittedName>
        <fullName evidence="2">Uncharacterized protein</fullName>
    </submittedName>
</protein>
<feature type="region of interest" description="Disordered" evidence="1">
    <location>
        <begin position="267"/>
        <end position="299"/>
    </location>
</feature>
<comment type="caution">
    <text evidence="2">The sequence shown here is derived from an EMBL/GenBank/DDBJ whole genome shotgun (WGS) entry which is preliminary data.</text>
</comment>
<feature type="region of interest" description="Disordered" evidence="1">
    <location>
        <begin position="1"/>
        <end position="20"/>
    </location>
</feature>
<sequence>MTDHHHRLRDPGLPQQGGLDLAEFDPQAAQFHLEVGAAQVVQFAGGGPRHQVAGAVHPLTGLPERIGHEPVRGQVRAAEVSARQLRTGEIQLTGHARRHRVQPRVEDVHPGVPHRPADRHGDRIRVHHFVIGDVDGGLGGAVQVVQTGAGQRTQPLGGGGGQRLAGGEDLPQAAGGRLRRCRVQRRHEHRQHRGHEMRCGDAVFGDDPGQVHRIPVPVRARDHQSRAGLQGPEQLPHRHVEGGGGLLEHHVGAGERVLVLHPQQAVHDRRMGDGHALRPAGRPRRENHVGGVDGQQRPAPFRVGERSVGISAQVQRVDLQDRKVVAGDEVVAAGGEDRRRPRGVQHVVDAVGGLVGVERHVTATGLQRRVHRDQQVQ</sequence>
<dbReference type="EMBL" id="WEGI01000034">
    <property type="protein sequence ID" value="MQY32028.1"/>
    <property type="molecule type" value="Genomic_DNA"/>
</dbReference>
<organism evidence="2 3">
    <name type="scientific">Nocardia aurantia</name>
    <dbReference type="NCBI Taxonomy" id="2585199"/>
    <lineage>
        <taxon>Bacteria</taxon>
        <taxon>Bacillati</taxon>
        <taxon>Actinomycetota</taxon>
        <taxon>Actinomycetes</taxon>
        <taxon>Mycobacteriales</taxon>
        <taxon>Nocardiaceae</taxon>
        <taxon>Nocardia</taxon>
    </lineage>
</organism>
<dbReference type="Proteomes" id="UP000431401">
    <property type="component" value="Unassembled WGS sequence"/>
</dbReference>